<organism evidence="2 3">
    <name type="scientific">Apiospora rasikravindrae</name>
    <dbReference type="NCBI Taxonomy" id="990691"/>
    <lineage>
        <taxon>Eukaryota</taxon>
        <taxon>Fungi</taxon>
        <taxon>Dikarya</taxon>
        <taxon>Ascomycota</taxon>
        <taxon>Pezizomycotina</taxon>
        <taxon>Sordariomycetes</taxon>
        <taxon>Xylariomycetidae</taxon>
        <taxon>Amphisphaeriales</taxon>
        <taxon>Apiosporaceae</taxon>
        <taxon>Apiospora</taxon>
    </lineage>
</organism>
<dbReference type="PANTHER" id="PTHR42791">
    <property type="entry name" value="GNAT FAMILY ACETYLTRANSFERASE"/>
    <property type="match status" value="1"/>
</dbReference>
<dbReference type="InterPro" id="IPR052523">
    <property type="entry name" value="Trichothecene_AcTrans"/>
</dbReference>
<dbReference type="InterPro" id="IPR016181">
    <property type="entry name" value="Acyl_CoA_acyltransferase"/>
</dbReference>
<dbReference type="PANTHER" id="PTHR42791:SF14">
    <property type="entry name" value="N-ACETYLTRANSFERASE DOMAIN-CONTAINING PROTEIN"/>
    <property type="match status" value="1"/>
</dbReference>
<sequence>MPLELRGFTLADLPRGLEIEKLAYAPNPFTPVLFPGPFPEEAKKIRSEYFIKTLEEDKTARHVKVIDTEIEGDENEQMIAWAKVHVHKEPPKLTPRVFGPGSNVEACEKLWGDILAQRTRLVGENPHVCRNRSMTHPTQQGRGAGTMLIQWALGQAQELSLPAYLEASPDGHSLYLKNGFQDVDLLETDLRQWGAKDMHKTWNMMWYPKEV</sequence>
<protein>
    <submittedName>
        <fullName evidence="2">Acetyltransferase</fullName>
    </submittedName>
</protein>
<dbReference type="InterPro" id="IPR000182">
    <property type="entry name" value="GNAT_dom"/>
</dbReference>
<name>A0ABR1UAV2_9PEZI</name>
<dbReference type="SUPFAM" id="SSF55729">
    <property type="entry name" value="Acyl-CoA N-acyltransferases (Nat)"/>
    <property type="match status" value="1"/>
</dbReference>
<gene>
    <name evidence="2" type="ORF">PG993_001260</name>
</gene>
<evidence type="ECO:0000313" key="2">
    <source>
        <dbReference type="EMBL" id="KAK8056033.1"/>
    </source>
</evidence>
<comment type="caution">
    <text evidence="2">The sequence shown here is derived from an EMBL/GenBank/DDBJ whole genome shotgun (WGS) entry which is preliminary data.</text>
</comment>
<dbReference type="Pfam" id="PF00583">
    <property type="entry name" value="Acetyltransf_1"/>
    <property type="match status" value="1"/>
</dbReference>
<proteinExistence type="predicted"/>
<dbReference type="PROSITE" id="PS51186">
    <property type="entry name" value="GNAT"/>
    <property type="match status" value="1"/>
</dbReference>
<feature type="domain" description="N-acetyltransferase" evidence="1">
    <location>
        <begin position="3"/>
        <end position="203"/>
    </location>
</feature>
<evidence type="ECO:0000259" key="1">
    <source>
        <dbReference type="PROSITE" id="PS51186"/>
    </source>
</evidence>
<reference evidence="2 3" key="1">
    <citation type="submission" date="2023-01" db="EMBL/GenBank/DDBJ databases">
        <title>Analysis of 21 Apiospora genomes using comparative genomics revels a genus with tremendous synthesis potential of carbohydrate active enzymes and secondary metabolites.</title>
        <authorList>
            <person name="Sorensen T."/>
        </authorList>
    </citation>
    <scope>NUCLEOTIDE SEQUENCE [LARGE SCALE GENOMIC DNA]</scope>
    <source>
        <strain evidence="2 3">CBS 33761</strain>
    </source>
</reference>
<accession>A0ABR1UAV2</accession>
<evidence type="ECO:0000313" key="3">
    <source>
        <dbReference type="Proteomes" id="UP001444661"/>
    </source>
</evidence>
<dbReference type="Gene3D" id="3.40.630.30">
    <property type="match status" value="1"/>
</dbReference>
<dbReference type="EMBL" id="JAQQWK010000001">
    <property type="protein sequence ID" value="KAK8056033.1"/>
    <property type="molecule type" value="Genomic_DNA"/>
</dbReference>
<dbReference type="Proteomes" id="UP001444661">
    <property type="component" value="Unassembled WGS sequence"/>
</dbReference>
<keyword evidence="3" id="KW-1185">Reference proteome</keyword>